<evidence type="ECO:0000256" key="1">
    <source>
        <dbReference type="SAM" id="Coils"/>
    </source>
</evidence>
<keyword evidence="1" id="KW-0175">Coiled coil</keyword>
<proteinExistence type="predicted"/>
<sequence>MLNTNLEEVGSTTANQVYDLKKEVEDLNKIFSLKETQLEDTEREMVGMLEQKADQWREELKKMAADWKDELERMAADWKDELIESILNRNPSHVSLRWRHREVE</sequence>
<dbReference type="AlphaFoldDB" id="A0A9N9ZNS2"/>
<dbReference type="EMBL" id="CABFOC020000091">
    <property type="protein sequence ID" value="CAH0058953.1"/>
    <property type="molecule type" value="Genomic_DNA"/>
</dbReference>
<keyword evidence="3" id="KW-1185">Reference proteome</keyword>
<name>A0A9N9ZNS2_9HYPO</name>
<organism evidence="2 3">
    <name type="scientific">Clonostachys solani</name>
    <dbReference type="NCBI Taxonomy" id="160281"/>
    <lineage>
        <taxon>Eukaryota</taxon>
        <taxon>Fungi</taxon>
        <taxon>Dikarya</taxon>
        <taxon>Ascomycota</taxon>
        <taxon>Pezizomycotina</taxon>
        <taxon>Sordariomycetes</taxon>
        <taxon>Hypocreomycetidae</taxon>
        <taxon>Hypocreales</taxon>
        <taxon>Bionectriaceae</taxon>
        <taxon>Clonostachys</taxon>
    </lineage>
</organism>
<reference evidence="2 3" key="2">
    <citation type="submission" date="2021-10" db="EMBL/GenBank/DDBJ databases">
        <authorList>
            <person name="Piombo E."/>
        </authorList>
    </citation>
    <scope>NUCLEOTIDE SEQUENCE [LARGE SCALE GENOMIC DNA]</scope>
</reference>
<gene>
    <name evidence="2" type="ORF">CSOL1703_00007986</name>
</gene>
<dbReference type="Proteomes" id="UP000775872">
    <property type="component" value="Unassembled WGS sequence"/>
</dbReference>
<feature type="coiled-coil region" evidence="1">
    <location>
        <begin position="24"/>
        <end position="77"/>
    </location>
</feature>
<protein>
    <submittedName>
        <fullName evidence="2">Uncharacterized protein</fullName>
    </submittedName>
</protein>
<comment type="caution">
    <text evidence="2">The sequence shown here is derived from an EMBL/GenBank/DDBJ whole genome shotgun (WGS) entry which is preliminary data.</text>
</comment>
<accession>A0A9N9ZNS2</accession>
<dbReference type="OrthoDB" id="5150461at2759"/>
<evidence type="ECO:0000313" key="2">
    <source>
        <dbReference type="EMBL" id="CAH0058953.1"/>
    </source>
</evidence>
<evidence type="ECO:0000313" key="3">
    <source>
        <dbReference type="Proteomes" id="UP000775872"/>
    </source>
</evidence>
<reference evidence="3" key="1">
    <citation type="submission" date="2019-06" db="EMBL/GenBank/DDBJ databases">
        <authorList>
            <person name="Broberg M."/>
        </authorList>
    </citation>
    <scope>NUCLEOTIDE SEQUENCE [LARGE SCALE GENOMIC DNA]</scope>
</reference>